<comment type="caution">
    <text evidence="2">The sequence shown here is derived from an EMBL/GenBank/DDBJ whole genome shotgun (WGS) entry which is preliminary data.</text>
</comment>
<gene>
    <name evidence="2" type="ORF">ACFFSY_29535</name>
</gene>
<evidence type="ECO:0000313" key="3">
    <source>
        <dbReference type="Proteomes" id="UP001589747"/>
    </source>
</evidence>
<keyword evidence="1" id="KW-1133">Transmembrane helix</keyword>
<feature type="transmembrane region" description="Helical" evidence="1">
    <location>
        <begin position="12"/>
        <end position="33"/>
    </location>
</feature>
<dbReference type="Proteomes" id="UP001589747">
    <property type="component" value="Unassembled WGS sequence"/>
</dbReference>
<dbReference type="RefSeq" id="WP_377500982.1">
    <property type="nucleotide sequence ID" value="NZ_JBHMDO010000047.1"/>
</dbReference>
<organism evidence="2 3">
    <name type="scientific">Paenibacillus aurantiacus</name>
    <dbReference type="NCBI Taxonomy" id="1936118"/>
    <lineage>
        <taxon>Bacteria</taxon>
        <taxon>Bacillati</taxon>
        <taxon>Bacillota</taxon>
        <taxon>Bacilli</taxon>
        <taxon>Bacillales</taxon>
        <taxon>Paenibacillaceae</taxon>
        <taxon>Paenibacillus</taxon>
    </lineage>
</organism>
<proteinExistence type="predicted"/>
<sequence length="181" mass="21123">MSLFDWRFTFDLGGFSGGIIGALFAWLVAWWTIKNQNKKEVPTINKKRYELIIKIQIILRDGLNDICTVELDLGRENLVNLNDKGWNVYNNVRHLLPEAIETDVIIHDRFVSFSDELLKLILKFADHIKDKESAANQEYCKEFAEAFRNLALQMSHDGGRTISQIRTVMANKKPWWKRVKK</sequence>
<evidence type="ECO:0000313" key="2">
    <source>
        <dbReference type="EMBL" id="MFB9330106.1"/>
    </source>
</evidence>
<evidence type="ECO:0000256" key="1">
    <source>
        <dbReference type="SAM" id="Phobius"/>
    </source>
</evidence>
<name>A0ABV5KY08_9BACL</name>
<dbReference type="EMBL" id="JBHMDO010000047">
    <property type="protein sequence ID" value="MFB9330106.1"/>
    <property type="molecule type" value="Genomic_DNA"/>
</dbReference>
<keyword evidence="1" id="KW-0472">Membrane</keyword>
<keyword evidence="3" id="KW-1185">Reference proteome</keyword>
<keyword evidence="1" id="KW-0812">Transmembrane</keyword>
<reference evidence="2 3" key="1">
    <citation type="submission" date="2024-09" db="EMBL/GenBank/DDBJ databases">
        <authorList>
            <person name="Sun Q."/>
            <person name="Mori K."/>
        </authorList>
    </citation>
    <scope>NUCLEOTIDE SEQUENCE [LARGE SCALE GENOMIC DNA]</scope>
    <source>
        <strain evidence="2 3">TISTR 2452</strain>
    </source>
</reference>
<evidence type="ECO:0008006" key="4">
    <source>
        <dbReference type="Google" id="ProtNLM"/>
    </source>
</evidence>
<accession>A0ABV5KY08</accession>
<protein>
    <recommendedName>
        <fullName evidence="4">DUF4760 domain-containing protein</fullName>
    </recommendedName>
</protein>